<dbReference type="InterPro" id="IPR003180">
    <property type="entry name" value="MPG"/>
</dbReference>
<evidence type="ECO:0000256" key="11">
    <source>
        <dbReference type="ARBA" id="ARBA00076879"/>
    </source>
</evidence>
<gene>
    <name evidence="16" type="primary">LOC100904072</name>
</gene>
<evidence type="ECO:0000313" key="16">
    <source>
        <dbReference type="RefSeq" id="XP_003739583.1"/>
    </source>
</evidence>
<dbReference type="SUPFAM" id="SSF50486">
    <property type="entry name" value="FMT C-terminal domain-like"/>
    <property type="match status" value="1"/>
</dbReference>
<evidence type="ECO:0000256" key="7">
    <source>
        <dbReference type="ARBA" id="ARBA00023204"/>
    </source>
</evidence>
<evidence type="ECO:0000256" key="8">
    <source>
        <dbReference type="ARBA" id="ARBA00033426"/>
    </source>
</evidence>
<keyword evidence="15" id="KW-1185">Reference proteome</keyword>
<dbReference type="AlphaFoldDB" id="A0AAJ6QPA5"/>
<comment type="catalytic activity">
    <reaction evidence="1">
        <text>Hydrolysis of alkylated DNA, releasing 3-methyladenine, 3-methylguanine, 7-methylguanine and 7-methyladenine.</text>
        <dbReference type="EC" id="3.2.2.21"/>
    </reaction>
</comment>
<accession>A0AAJ6QPA5</accession>
<feature type="compositionally biased region" description="Basic and acidic residues" evidence="14">
    <location>
        <begin position="20"/>
        <end position="48"/>
    </location>
</feature>
<evidence type="ECO:0000313" key="15">
    <source>
        <dbReference type="Proteomes" id="UP000694867"/>
    </source>
</evidence>
<feature type="compositionally biased region" description="Acidic residues" evidence="14">
    <location>
        <begin position="49"/>
        <end position="64"/>
    </location>
</feature>
<dbReference type="PANTHER" id="PTHR10429">
    <property type="entry name" value="DNA-3-METHYLADENINE GLYCOSYLASE"/>
    <property type="match status" value="1"/>
</dbReference>
<proteinExistence type="inferred from homology"/>
<evidence type="ECO:0000256" key="4">
    <source>
        <dbReference type="ARBA" id="ARBA00012000"/>
    </source>
</evidence>
<organism evidence="15 16">
    <name type="scientific">Galendromus occidentalis</name>
    <name type="common">western predatory mite</name>
    <dbReference type="NCBI Taxonomy" id="34638"/>
    <lineage>
        <taxon>Eukaryota</taxon>
        <taxon>Metazoa</taxon>
        <taxon>Ecdysozoa</taxon>
        <taxon>Arthropoda</taxon>
        <taxon>Chelicerata</taxon>
        <taxon>Arachnida</taxon>
        <taxon>Acari</taxon>
        <taxon>Parasitiformes</taxon>
        <taxon>Mesostigmata</taxon>
        <taxon>Gamasina</taxon>
        <taxon>Phytoseioidea</taxon>
        <taxon>Phytoseiidae</taxon>
        <taxon>Typhlodrominae</taxon>
        <taxon>Galendromus</taxon>
    </lineage>
</organism>
<name>A0AAJ6QPA5_9ACAR</name>
<dbReference type="GO" id="GO:0003677">
    <property type="term" value="F:DNA binding"/>
    <property type="evidence" value="ECO:0007669"/>
    <property type="project" value="InterPro"/>
</dbReference>
<dbReference type="GeneID" id="100904072"/>
<evidence type="ECO:0000256" key="14">
    <source>
        <dbReference type="SAM" id="MobiDB-lite"/>
    </source>
</evidence>
<dbReference type="InterPro" id="IPR011034">
    <property type="entry name" value="Formyl_transferase-like_C_sf"/>
</dbReference>
<evidence type="ECO:0000256" key="12">
    <source>
        <dbReference type="ARBA" id="ARBA00078171"/>
    </source>
</evidence>
<evidence type="ECO:0000256" key="9">
    <source>
        <dbReference type="ARBA" id="ARBA00066187"/>
    </source>
</evidence>
<comment type="function">
    <text evidence="2">Hydrolysis of the deoxyribose N-glycosidic bond to excise 3-methyladenine, and 7-methylguanine from the damaged DNA polymer formed by alkylation lesions.</text>
</comment>
<keyword evidence="7" id="KW-0234">DNA repair</keyword>
<keyword evidence="5" id="KW-0227">DNA damage</keyword>
<protein>
    <recommendedName>
        <fullName evidence="10">DNA-3-methyladenine glycosylase</fullName>
        <ecNumber evidence="4">3.2.2.21</ecNumber>
    </recommendedName>
    <alternativeName>
        <fullName evidence="11">3-alkyladenine DNA glycosylase</fullName>
    </alternativeName>
    <alternativeName>
        <fullName evidence="8">3-methyladenine DNA glycosidase</fullName>
    </alternativeName>
    <alternativeName>
        <fullName evidence="13">ADPG</fullName>
    </alternativeName>
    <alternativeName>
        <fullName evidence="12">N-methylpurine-DNA glycosylase</fullName>
    </alternativeName>
</protein>
<dbReference type="CDD" id="cd00540">
    <property type="entry name" value="AAG"/>
    <property type="match status" value="1"/>
</dbReference>
<comment type="similarity">
    <text evidence="3">Belongs to the DNA glycosylase MPG family.</text>
</comment>
<dbReference type="InterPro" id="IPR036995">
    <property type="entry name" value="MPG_sf"/>
</dbReference>
<feature type="region of interest" description="Disordered" evidence="14">
    <location>
        <begin position="1"/>
        <end position="64"/>
    </location>
</feature>
<evidence type="ECO:0000256" key="2">
    <source>
        <dbReference type="ARBA" id="ARBA00002421"/>
    </source>
</evidence>
<dbReference type="PANTHER" id="PTHR10429:SF0">
    <property type="entry name" value="DNA-3-METHYLADENINE GLYCOSYLASE"/>
    <property type="match status" value="1"/>
</dbReference>
<dbReference type="NCBIfam" id="TIGR00567">
    <property type="entry name" value="3mg"/>
    <property type="match status" value="1"/>
</dbReference>
<dbReference type="EC" id="3.2.2.21" evidence="4"/>
<comment type="subunit">
    <text evidence="9">Binds MBD1. Binds SSBP1.</text>
</comment>
<sequence length="302" mass="34379">MLTVFRNNQDHIDSTSPRFSEMRGKRQAEWSPSPHERDPNPKNARLVEDFDSTEDRDTEETTTEDAEICLRDALENCRHFLAFRTPQRVGRDFFDVGCVQLARKLLGNHLVRRLKDGRILRAKIVETESYLGGQDKASHSFNNRRTERNEPMYMEPGTAYVYLTYGMYYCFNISSRGEGAAVLLRSAKPLSGVEDIRGLRGVKLKDGGRKLRLAQLLNGPSKLCTGMAICKDAMNKEFVPSSELLWIEYSQDAAPAEHHIVTSSRIGVESVPREWACQPLRFYLLEDATFVSVRDRAAEKAL</sequence>
<dbReference type="HAMAP" id="MF_00527">
    <property type="entry name" value="3MGH"/>
    <property type="match status" value="1"/>
</dbReference>
<dbReference type="Gene3D" id="3.10.300.10">
    <property type="entry name" value="Methylpurine-DNA glycosylase (MPG)"/>
    <property type="match status" value="1"/>
</dbReference>
<dbReference type="RefSeq" id="XP_003739583.1">
    <property type="nucleotide sequence ID" value="XM_003739535.2"/>
</dbReference>
<dbReference type="Proteomes" id="UP000694867">
    <property type="component" value="Unplaced"/>
</dbReference>
<keyword evidence="6" id="KW-0378">Hydrolase</keyword>
<evidence type="ECO:0000256" key="3">
    <source>
        <dbReference type="ARBA" id="ARBA00009232"/>
    </source>
</evidence>
<evidence type="ECO:0000256" key="1">
    <source>
        <dbReference type="ARBA" id="ARBA00000086"/>
    </source>
</evidence>
<dbReference type="GO" id="GO:0003905">
    <property type="term" value="F:alkylbase DNA N-glycosylase activity"/>
    <property type="evidence" value="ECO:0007669"/>
    <property type="project" value="UniProtKB-EC"/>
</dbReference>
<dbReference type="Pfam" id="PF02245">
    <property type="entry name" value="Pur_DNA_glyco"/>
    <property type="match status" value="1"/>
</dbReference>
<evidence type="ECO:0000256" key="6">
    <source>
        <dbReference type="ARBA" id="ARBA00022801"/>
    </source>
</evidence>
<evidence type="ECO:0000256" key="10">
    <source>
        <dbReference type="ARBA" id="ARBA00068926"/>
    </source>
</evidence>
<dbReference type="KEGG" id="goe:100904072"/>
<dbReference type="GO" id="GO:0006284">
    <property type="term" value="P:base-excision repair"/>
    <property type="evidence" value="ECO:0007669"/>
    <property type="project" value="InterPro"/>
</dbReference>
<reference evidence="16" key="1">
    <citation type="submission" date="2025-08" db="UniProtKB">
        <authorList>
            <consortium name="RefSeq"/>
        </authorList>
    </citation>
    <scope>IDENTIFICATION</scope>
</reference>
<evidence type="ECO:0000256" key="13">
    <source>
        <dbReference type="ARBA" id="ARBA00082988"/>
    </source>
</evidence>
<evidence type="ECO:0000256" key="5">
    <source>
        <dbReference type="ARBA" id="ARBA00022763"/>
    </source>
</evidence>
<dbReference type="FunFam" id="3.10.300.10:FF:000001">
    <property type="entry name" value="Putative 3-methyladenine DNA glycosylase"/>
    <property type="match status" value="1"/>
</dbReference>